<evidence type="ECO:0000313" key="13">
    <source>
        <dbReference type="Proteomes" id="UP000230390"/>
    </source>
</evidence>
<dbReference type="RefSeq" id="WP_099790051.1">
    <property type="nucleotide sequence ID" value="NZ_JBHLYV010000012.1"/>
</dbReference>
<dbReference type="InterPro" id="IPR010817">
    <property type="entry name" value="HemY_N"/>
</dbReference>
<comment type="pathway">
    <text evidence="3">Porphyrin-containing compound metabolism; protoheme biosynthesis.</text>
</comment>
<evidence type="ECO:0000256" key="3">
    <source>
        <dbReference type="ARBA" id="ARBA00004744"/>
    </source>
</evidence>
<comment type="subcellular location">
    <subcellularLocation>
        <location evidence="2">Cell inner membrane</location>
        <topology evidence="2">Multi-pass membrane protein</topology>
    </subcellularLocation>
</comment>
<evidence type="ECO:0000256" key="10">
    <source>
        <dbReference type="SAM" id="Phobius"/>
    </source>
</evidence>
<dbReference type="Pfam" id="PF07219">
    <property type="entry name" value="HemY_N"/>
    <property type="match status" value="1"/>
</dbReference>
<dbReference type="Proteomes" id="UP000230390">
    <property type="component" value="Unassembled WGS sequence"/>
</dbReference>
<comment type="function">
    <text evidence="1">Involved in a late step of protoheme IX synthesis.</text>
</comment>
<dbReference type="GO" id="GO:0042168">
    <property type="term" value="P:heme metabolic process"/>
    <property type="evidence" value="ECO:0007669"/>
    <property type="project" value="InterPro"/>
</dbReference>
<keyword evidence="5" id="KW-0997">Cell inner membrane</keyword>
<evidence type="ECO:0000256" key="4">
    <source>
        <dbReference type="ARBA" id="ARBA00022475"/>
    </source>
</evidence>
<gene>
    <name evidence="12" type="ORF">CR105_16280</name>
</gene>
<comment type="caution">
    <text evidence="12">The sequence shown here is derived from an EMBL/GenBank/DDBJ whole genome shotgun (WGS) entry which is preliminary data.</text>
</comment>
<protein>
    <submittedName>
        <fullName evidence="12">Heme biosynthesis protein HemY</fullName>
    </submittedName>
</protein>
<evidence type="ECO:0000256" key="2">
    <source>
        <dbReference type="ARBA" id="ARBA00004429"/>
    </source>
</evidence>
<dbReference type="EMBL" id="PDOC01000010">
    <property type="protein sequence ID" value="PIL43905.1"/>
    <property type="molecule type" value="Genomic_DNA"/>
</dbReference>
<evidence type="ECO:0000313" key="12">
    <source>
        <dbReference type="EMBL" id="PIL43905.1"/>
    </source>
</evidence>
<keyword evidence="8 10" id="KW-0472">Membrane</keyword>
<keyword evidence="7 10" id="KW-1133">Transmembrane helix</keyword>
<dbReference type="OrthoDB" id="7053339at2"/>
<feature type="domain" description="HemY N-terminal" evidence="11">
    <location>
        <begin position="26"/>
        <end position="131"/>
    </location>
</feature>
<evidence type="ECO:0000256" key="5">
    <source>
        <dbReference type="ARBA" id="ARBA00022519"/>
    </source>
</evidence>
<dbReference type="Gene3D" id="1.25.40.10">
    <property type="entry name" value="Tetratricopeptide repeat domain"/>
    <property type="match status" value="1"/>
</dbReference>
<dbReference type="SUPFAM" id="SSF48452">
    <property type="entry name" value="TPR-like"/>
    <property type="match status" value="1"/>
</dbReference>
<dbReference type="UniPathway" id="UPA00252"/>
<accession>A0A2G8TCW5</accession>
<dbReference type="InterPro" id="IPR005254">
    <property type="entry name" value="Heme_biosyn_assoc_TPR_pro"/>
</dbReference>
<dbReference type="InterPro" id="IPR011990">
    <property type="entry name" value="TPR-like_helical_dom_sf"/>
</dbReference>
<evidence type="ECO:0000259" key="11">
    <source>
        <dbReference type="Pfam" id="PF07219"/>
    </source>
</evidence>
<name>A0A2G8TCW5_9BURK</name>
<evidence type="ECO:0000256" key="9">
    <source>
        <dbReference type="ARBA" id="ARBA00023244"/>
    </source>
</evidence>
<dbReference type="AlphaFoldDB" id="A0A2G8TCW5"/>
<proteinExistence type="predicted"/>
<evidence type="ECO:0000256" key="1">
    <source>
        <dbReference type="ARBA" id="ARBA00002962"/>
    </source>
</evidence>
<feature type="transmembrane region" description="Helical" evidence="10">
    <location>
        <begin position="44"/>
        <end position="70"/>
    </location>
</feature>
<organism evidence="12 13">
    <name type="scientific">Massilia eurypsychrophila</name>
    <dbReference type="NCBI Taxonomy" id="1485217"/>
    <lineage>
        <taxon>Bacteria</taxon>
        <taxon>Pseudomonadati</taxon>
        <taxon>Pseudomonadota</taxon>
        <taxon>Betaproteobacteria</taxon>
        <taxon>Burkholderiales</taxon>
        <taxon>Oxalobacteraceae</taxon>
        <taxon>Telluria group</taxon>
        <taxon>Massilia</taxon>
    </lineage>
</organism>
<sequence>MRLLLWLVALMAAAIGIAVTARFNPGNVVIFYPPHRIDMSLNFFVVLEVLLFILLYALVRAFFATTSMPARVAAYRRRKRERDGNKGLRDALKALFEGRFGHAEKAAAKAADLPENAGLAALIGARAAHRMREPARRDTWLAGTVHDSSLKTARLMTVTELLVDDHQPEAALEAVAELNASGTRHIHALQWSMKAHQQAKNWPEVLRLVRSLDKHKALHPALSARLRELAYDALLSDSSHDAESIQRVWATVPQADRIKPYIAAHAATALNSRGLHEEARATAEEALAAEWDDRVVRAYRDAAASSGTPALLAQIEHCEQWIKQRPNDAELALTLGSLCLKQKLWGKAQRYLEQALSDATESRMVRESHLKLAQMHEALGQTEQAAAHFRQCALASIL</sequence>
<dbReference type="NCBIfam" id="TIGR00540">
    <property type="entry name" value="TPR_hemY_coli"/>
    <property type="match status" value="1"/>
</dbReference>
<keyword evidence="6 10" id="KW-0812">Transmembrane</keyword>
<evidence type="ECO:0000256" key="7">
    <source>
        <dbReference type="ARBA" id="ARBA00022989"/>
    </source>
</evidence>
<evidence type="ECO:0000256" key="8">
    <source>
        <dbReference type="ARBA" id="ARBA00023136"/>
    </source>
</evidence>
<keyword evidence="4" id="KW-1003">Cell membrane</keyword>
<dbReference type="GO" id="GO:0005886">
    <property type="term" value="C:plasma membrane"/>
    <property type="evidence" value="ECO:0007669"/>
    <property type="project" value="UniProtKB-SubCell"/>
</dbReference>
<dbReference type="GO" id="GO:0006779">
    <property type="term" value="P:porphyrin-containing compound biosynthetic process"/>
    <property type="evidence" value="ECO:0007669"/>
    <property type="project" value="UniProtKB-KW"/>
</dbReference>
<evidence type="ECO:0000256" key="6">
    <source>
        <dbReference type="ARBA" id="ARBA00022692"/>
    </source>
</evidence>
<keyword evidence="9" id="KW-0627">Porphyrin biosynthesis</keyword>
<reference evidence="12 13" key="1">
    <citation type="submission" date="2017-10" db="EMBL/GenBank/DDBJ databases">
        <title>Massilia psychrophilum sp. nov., a novel purple-pigmented bacterium isolated from Tianshan glacier, Xinjiang Municipality, China.</title>
        <authorList>
            <person name="Wang H."/>
        </authorList>
    </citation>
    <scope>NUCLEOTIDE SEQUENCE [LARGE SCALE GENOMIC DNA]</scope>
    <source>
        <strain evidence="12 13">JCM 30074</strain>
    </source>
</reference>
<keyword evidence="13" id="KW-1185">Reference proteome</keyword>